<evidence type="ECO:0000313" key="16">
    <source>
        <dbReference type="Proteomes" id="UP000637628"/>
    </source>
</evidence>
<dbReference type="CDD" id="cd00082">
    <property type="entry name" value="HisKA"/>
    <property type="match status" value="1"/>
</dbReference>
<evidence type="ECO:0000256" key="9">
    <source>
        <dbReference type="ARBA" id="ARBA00022989"/>
    </source>
</evidence>
<reference evidence="15 16" key="1">
    <citation type="submission" date="2021-01" db="EMBL/GenBank/DDBJ databases">
        <title>Whole genome shotgun sequence of Actinoplanes durhamensis NBRC 14914.</title>
        <authorList>
            <person name="Komaki H."/>
            <person name="Tamura T."/>
        </authorList>
    </citation>
    <scope>NUCLEOTIDE SEQUENCE [LARGE SCALE GENOMIC DNA]</scope>
    <source>
        <strain evidence="15 16">NBRC 14914</strain>
    </source>
</reference>
<evidence type="ECO:0000256" key="10">
    <source>
        <dbReference type="ARBA" id="ARBA00023012"/>
    </source>
</evidence>
<dbReference type="InterPro" id="IPR005467">
    <property type="entry name" value="His_kinase_dom"/>
</dbReference>
<dbReference type="EMBL" id="BOML01000050">
    <property type="protein sequence ID" value="GIE04866.1"/>
    <property type="molecule type" value="Genomic_DNA"/>
</dbReference>
<sequence>MRFTILYGAMFLVSGLGLLAIVAAFGTSRTTQAVPTGQQVADLQRQLADADSAHTRQLFTGVVVALVVMLVFSAVLGRAAAGRVLRPLRGLTSATRRISADNLHERLAVAGPADEVKALADTIDELLGRLEESFAAQRRFVADASHELRTPLATIRAAVDVAVAKPGPVPESTVQLADRVRSSLDSADTLLEGLLVLARAQHGAVDDRSAVSLTALASEALPNTLIVYADLSDNVVVRGNEVLLARLVGNVISNAVQHNVPGGWVRVTVAAAGDHARLTVESSGPVLDPDQVARLGRPFQRLGADRTGPGIGLGLSIVAAVATAHGGSLALTARDGGGLRVDVELPA</sequence>
<feature type="domain" description="Histidine kinase" evidence="13">
    <location>
        <begin position="143"/>
        <end position="347"/>
    </location>
</feature>
<dbReference type="SMART" id="SM00387">
    <property type="entry name" value="HATPase_c"/>
    <property type="match status" value="1"/>
</dbReference>
<evidence type="ECO:0000256" key="7">
    <source>
        <dbReference type="ARBA" id="ARBA00022692"/>
    </source>
</evidence>
<evidence type="ECO:0000313" key="15">
    <source>
        <dbReference type="EMBL" id="GIE04866.1"/>
    </source>
</evidence>
<evidence type="ECO:0000256" key="5">
    <source>
        <dbReference type="ARBA" id="ARBA00022553"/>
    </source>
</evidence>
<dbReference type="InterPro" id="IPR003660">
    <property type="entry name" value="HAMP_dom"/>
</dbReference>
<evidence type="ECO:0000256" key="2">
    <source>
        <dbReference type="ARBA" id="ARBA00004141"/>
    </source>
</evidence>
<dbReference type="SUPFAM" id="SSF55874">
    <property type="entry name" value="ATPase domain of HSP90 chaperone/DNA topoisomerase II/histidine kinase"/>
    <property type="match status" value="1"/>
</dbReference>
<dbReference type="InterPro" id="IPR036890">
    <property type="entry name" value="HATPase_C_sf"/>
</dbReference>
<proteinExistence type="predicted"/>
<dbReference type="CDD" id="cd00075">
    <property type="entry name" value="HATPase"/>
    <property type="match status" value="1"/>
</dbReference>
<comment type="subcellular location">
    <subcellularLocation>
        <location evidence="3">Cell membrane</location>
    </subcellularLocation>
    <subcellularLocation>
        <location evidence="2">Membrane</location>
        <topology evidence="2">Multi-pass membrane protein</topology>
    </subcellularLocation>
</comment>
<dbReference type="SMART" id="SM00304">
    <property type="entry name" value="HAMP"/>
    <property type="match status" value="1"/>
</dbReference>
<keyword evidence="16" id="KW-1185">Reference proteome</keyword>
<evidence type="ECO:0000256" key="4">
    <source>
        <dbReference type="ARBA" id="ARBA00012438"/>
    </source>
</evidence>
<gene>
    <name evidence="15" type="primary">cutS_3</name>
    <name evidence="15" type="ORF">Adu01nite_62160</name>
</gene>
<keyword evidence="11 12" id="KW-0472">Membrane</keyword>
<evidence type="ECO:0000256" key="3">
    <source>
        <dbReference type="ARBA" id="ARBA00004236"/>
    </source>
</evidence>
<dbReference type="InterPro" id="IPR050428">
    <property type="entry name" value="TCS_sensor_his_kinase"/>
</dbReference>
<dbReference type="PROSITE" id="PS50885">
    <property type="entry name" value="HAMP"/>
    <property type="match status" value="1"/>
</dbReference>
<dbReference type="PANTHER" id="PTHR45436:SF15">
    <property type="entry name" value="SENSOR HISTIDINE KINASE CUSS"/>
    <property type="match status" value="1"/>
</dbReference>
<dbReference type="PRINTS" id="PR00344">
    <property type="entry name" value="BCTRLSENSOR"/>
</dbReference>
<dbReference type="InterPro" id="IPR004358">
    <property type="entry name" value="Sig_transdc_His_kin-like_C"/>
</dbReference>
<comment type="caution">
    <text evidence="15">The sequence shown here is derived from an EMBL/GenBank/DDBJ whole genome shotgun (WGS) entry which is preliminary data.</text>
</comment>
<dbReference type="Proteomes" id="UP000637628">
    <property type="component" value="Unassembled WGS sequence"/>
</dbReference>
<organism evidence="15 16">
    <name type="scientific">Paractinoplanes durhamensis</name>
    <dbReference type="NCBI Taxonomy" id="113563"/>
    <lineage>
        <taxon>Bacteria</taxon>
        <taxon>Bacillati</taxon>
        <taxon>Actinomycetota</taxon>
        <taxon>Actinomycetes</taxon>
        <taxon>Micromonosporales</taxon>
        <taxon>Micromonosporaceae</taxon>
        <taxon>Paractinoplanes</taxon>
    </lineage>
</organism>
<evidence type="ECO:0000259" key="13">
    <source>
        <dbReference type="PROSITE" id="PS50109"/>
    </source>
</evidence>
<feature type="transmembrane region" description="Helical" evidence="12">
    <location>
        <begin position="57"/>
        <end position="81"/>
    </location>
</feature>
<keyword evidence="7 12" id="KW-0812">Transmembrane</keyword>
<dbReference type="Pfam" id="PF02518">
    <property type="entry name" value="HATPase_c"/>
    <property type="match status" value="1"/>
</dbReference>
<dbReference type="Gene3D" id="6.10.340.10">
    <property type="match status" value="1"/>
</dbReference>
<dbReference type="PANTHER" id="PTHR45436">
    <property type="entry name" value="SENSOR HISTIDINE KINASE YKOH"/>
    <property type="match status" value="1"/>
</dbReference>
<dbReference type="Gene3D" id="3.30.565.10">
    <property type="entry name" value="Histidine kinase-like ATPase, C-terminal domain"/>
    <property type="match status" value="1"/>
</dbReference>
<keyword evidence="10" id="KW-0902">Two-component regulatory system</keyword>
<evidence type="ECO:0000256" key="6">
    <source>
        <dbReference type="ARBA" id="ARBA00022679"/>
    </source>
</evidence>
<dbReference type="InterPro" id="IPR003594">
    <property type="entry name" value="HATPase_dom"/>
</dbReference>
<name>A0ABQ3Z503_9ACTN</name>
<dbReference type="SUPFAM" id="SSF158472">
    <property type="entry name" value="HAMP domain-like"/>
    <property type="match status" value="1"/>
</dbReference>
<dbReference type="CDD" id="cd06225">
    <property type="entry name" value="HAMP"/>
    <property type="match status" value="1"/>
</dbReference>
<dbReference type="InterPro" id="IPR036097">
    <property type="entry name" value="HisK_dim/P_sf"/>
</dbReference>
<dbReference type="EC" id="2.7.13.3" evidence="4"/>
<protein>
    <recommendedName>
        <fullName evidence="4">histidine kinase</fullName>
        <ecNumber evidence="4">2.7.13.3</ecNumber>
    </recommendedName>
</protein>
<dbReference type="Gene3D" id="1.10.287.130">
    <property type="match status" value="1"/>
</dbReference>
<comment type="catalytic activity">
    <reaction evidence="1">
        <text>ATP + protein L-histidine = ADP + protein N-phospho-L-histidine.</text>
        <dbReference type="EC" id="2.7.13.3"/>
    </reaction>
</comment>
<keyword evidence="9 12" id="KW-1133">Transmembrane helix</keyword>
<keyword evidence="6" id="KW-0808">Transferase</keyword>
<dbReference type="SMART" id="SM00388">
    <property type="entry name" value="HisKA"/>
    <property type="match status" value="1"/>
</dbReference>
<evidence type="ECO:0000256" key="1">
    <source>
        <dbReference type="ARBA" id="ARBA00000085"/>
    </source>
</evidence>
<evidence type="ECO:0000259" key="14">
    <source>
        <dbReference type="PROSITE" id="PS50885"/>
    </source>
</evidence>
<evidence type="ECO:0000256" key="11">
    <source>
        <dbReference type="ARBA" id="ARBA00023136"/>
    </source>
</evidence>
<accession>A0ABQ3Z503</accession>
<evidence type="ECO:0000256" key="12">
    <source>
        <dbReference type="SAM" id="Phobius"/>
    </source>
</evidence>
<keyword evidence="5" id="KW-0597">Phosphoprotein</keyword>
<keyword evidence="8" id="KW-0418">Kinase</keyword>
<dbReference type="Pfam" id="PF00672">
    <property type="entry name" value="HAMP"/>
    <property type="match status" value="1"/>
</dbReference>
<feature type="domain" description="HAMP" evidence="14">
    <location>
        <begin position="82"/>
        <end position="135"/>
    </location>
</feature>
<dbReference type="InterPro" id="IPR003661">
    <property type="entry name" value="HisK_dim/P_dom"/>
</dbReference>
<dbReference type="SUPFAM" id="SSF47384">
    <property type="entry name" value="Homodimeric domain of signal transducing histidine kinase"/>
    <property type="match status" value="1"/>
</dbReference>
<dbReference type="PROSITE" id="PS50109">
    <property type="entry name" value="HIS_KIN"/>
    <property type="match status" value="1"/>
</dbReference>
<evidence type="ECO:0000256" key="8">
    <source>
        <dbReference type="ARBA" id="ARBA00022777"/>
    </source>
</evidence>
<dbReference type="Pfam" id="PF00512">
    <property type="entry name" value="HisKA"/>
    <property type="match status" value="1"/>
</dbReference>